<dbReference type="Proteomes" id="UP000034947">
    <property type="component" value="Unassembled WGS sequence"/>
</dbReference>
<protein>
    <recommendedName>
        <fullName evidence="4">Yeast cell wall synthesis Kre9/Knh1-like N-terminal domain-containing protein</fullName>
    </recommendedName>
</protein>
<dbReference type="InterPro" id="IPR052982">
    <property type="entry name" value="SRP1/TIP1-like"/>
</dbReference>
<dbReference type="PANTHER" id="PTHR40633:SF1">
    <property type="entry name" value="GPI ANCHORED SERINE-THREONINE RICH PROTEIN (AFU_ORTHOLOGUE AFUA_1G03630)"/>
    <property type="match status" value="1"/>
</dbReference>
<evidence type="ECO:0000313" key="6">
    <source>
        <dbReference type="Proteomes" id="UP000034947"/>
    </source>
</evidence>
<name>A0A0F8X587_9EURO</name>
<organism evidence="5 6">
    <name type="scientific">Aspergillus ochraceoroseus</name>
    <dbReference type="NCBI Taxonomy" id="138278"/>
    <lineage>
        <taxon>Eukaryota</taxon>
        <taxon>Fungi</taxon>
        <taxon>Dikarya</taxon>
        <taxon>Ascomycota</taxon>
        <taxon>Pezizomycotina</taxon>
        <taxon>Eurotiomycetes</taxon>
        <taxon>Eurotiomycetidae</taxon>
        <taxon>Eurotiales</taxon>
        <taxon>Aspergillaceae</taxon>
        <taxon>Aspergillus</taxon>
        <taxon>Aspergillus subgen. Nidulantes</taxon>
    </lineage>
</organism>
<gene>
    <name evidence="5" type="ORF">AOCH_000273</name>
</gene>
<evidence type="ECO:0000256" key="3">
    <source>
        <dbReference type="SAM" id="SignalP"/>
    </source>
</evidence>
<feature type="region of interest" description="Disordered" evidence="2">
    <location>
        <begin position="180"/>
        <end position="221"/>
    </location>
</feature>
<feature type="compositionally biased region" description="Polar residues" evidence="2">
    <location>
        <begin position="204"/>
        <end position="221"/>
    </location>
</feature>
<dbReference type="AlphaFoldDB" id="A0A0F8X587"/>
<keyword evidence="6" id="KW-1185">Reference proteome</keyword>
<proteinExistence type="predicted"/>
<dbReference type="EMBL" id="JYKN01000322">
    <property type="protein sequence ID" value="KKK24810.1"/>
    <property type="molecule type" value="Genomic_DNA"/>
</dbReference>
<evidence type="ECO:0000256" key="1">
    <source>
        <dbReference type="ARBA" id="ARBA00022729"/>
    </source>
</evidence>
<evidence type="ECO:0000259" key="4">
    <source>
        <dbReference type="Pfam" id="PF10342"/>
    </source>
</evidence>
<dbReference type="PANTHER" id="PTHR40633">
    <property type="entry name" value="MATRIX PROTEIN, PUTATIVE (AFU_ORTHOLOGUE AFUA_8G05410)-RELATED"/>
    <property type="match status" value="1"/>
</dbReference>
<reference evidence="5 6" key="1">
    <citation type="submission" date="2015-02" db="EMBL/GenBank/DDBJ databases">
        <title>Draft Genome Sequences of Two Closely-Related Aflatoxigenic Aspergillus Species Obtained from the Cote d'Ivoire.</title>
        <authorList>
            <person name="Moore G.G."/>
            <person name="Beltz S.B."/>
            <person name="Mack B.M."/>
        </authorList>
    </citation>
    <scope>NUCLEOTIDE SEQUENCE [LARGE SCALE GENOMIC DNA]</scope>
    <source>
        <strain evidence="5 6">SRRC1432</strain>
    </source>
</reference>
<keyword evidence="1 3" id="KW-0732">Signal</keyword>
<feature type="signal peptide" evidence="3">
    <location>
        <begin position="1"/>
        <end position="18"/>
    </location>
</feature>
<accession>A0A0F8X587</accession>
<sequence length="248" mass="25359">MRSFALAIFSAFVAIASARTQPDYSLSPEGNPIRLPGLNDQVPIGEPYTITWDPTTTGTVSLVLLRGPSTNVVPLETLVEGIPNSGKYSWTPAASLEPDVTHYGLLLIVDATGEYQYSTQFGISKGVDSSSSSTTTTAAPTTALTTASTTAPTTTNPASIVSYSTFTPSVVVTTTRCNCQSSSAPVPTGTPAWTSKPVIPAPSQPTSVNPESGSPSTSANTPVFTGAAAHNIIGRGALAAALIGVLAL</sequence>
<feature type="chain" id="PRO_5002529404" description="Yeast cell wall synthesis Kre9/Knh1-like N-terminal domain-containing protein" evidence="3">
    <location>
        <begin position="19"/>
        <end position="248"/>
    </location>
</feature>
<dbReference type="VEuPathDB" id="FungiDB:P175DRAFT_0510353"/>
<evidence type="ECO:0000256" key="2">
    <source>
        <dbReference type="SAM" id="MobiDB-lite"/>
    </source>
</evidence>
<dbReference type="OrthoDB" id="4094614at2759"/>
<comment type="caution">
    <text evidence="5">The sequence shown here is derived from an EMBL/GenBank/DDBJ whole genome shotgun (WGS) entry which is preliminary data.</text>
</comment>
<dbReference type="InterPro" id="IPR018466">
    <property type="entry name" value="Kre9/Knh1-like_N"/>
</dbReference>
<feature type="domain" description="Yeast cell wall synthesis Kre9/Knh1-like N-terminal" evidence="4">
    <location>
        <begin position="36"/>
        <end position="123"/>
    </location>
</feature>
<dbReference type="Pfam" id="PF10342">
    <property type="entry name" value="Kre9_KNH"/>
    <property type="match status" value="1"/>
</dbReference>
<evidence type="ECO:0000313" key="5">
    <source>
        <dbReference type="EMBL" id="KKK24810.1"/>
    </source>
</evidence>